<feature type="region of interest" description="Disordered" evidence="1">
    <location>
        <begin position="1"/>
        <end position="33"/>
    </location>
</feature>
<organism evidence="2">
    <name type="scientific">Anguilla anguilla</name>
    <name type="common">European freshwater eel</name>
    <name type="synonym">Muraena anguilla</name>
    <dbReference type="NCBI Taxonomy" id="7936"/>
    <lineage>
        <taxon>Eukaryota</taxon>
        <taxon>Metazoa</taxon>
        <taxon>Chordata</taxon>
        <taxon>Craniata</taxon>
        <taxon>Vertebrata</taxon>
        <taxon>Euteleostomi</taxon>
        <taxon>Actinopterygii</taxon>
        <taxon>Neopterygii</taxon>
        <taxon>Teleostei</taxon>
        <taxon>Anguilliformes</taxon>
        <taxon>Anguillidae</taxon>
        <taxon>Anguilla</taxon>
    </lineage>
</organism>
<reference evidence="2" key="2">
    <citation type="journal article" date="2015" name="Fish Shellfish Immunol.">
        <title>Early steps in the European eel (Anguilla anguilla)-Vibrio vulnificus interaction in the gills: Role of the RtxA13 toxin.</title>
        <authorList>
            <person name="Callol A."/>
            <person name="Pajuelo D."/>
            <person name="Ebbesson L."/>
            <person name="Teles M."/>
            <person name="MacKenzie S."/>
            <person name="Amaro C."/>
        </authorList>
    </citation>
    <scope>NUCLEOTIDE SEQUENCE</scope>
</reference>
<dbReference type="AlphaFoldDB" id="A0A0E9QLY0"/>
<feature type="compositionally biased region" description="Basic and acidic residues" evidence="1">
    <location>
        <begin position="20"/>
        <end position="30"/>
    </location>
</feature>
<evidence type="ECO:0000256" key="1">
    <source>
        <dbReference type="SAM" id="MobiDB-lite"/>
    </source>
</evidence>
<dbReference type="EMBL" id="GBXM01091262">
    <property type="protein sequence ID" value="JAH17315.1"/>
    <property type="molecule type" value="Transcribed_RNA"/>
</dbReference>
<reference evidence="2" key="1">
    <citation type="submission" date="2014-11" db="EMBL/GenBank/DDBJ databases">
        <authorList>
            <person name="Amaro Gonzalez C."/>
        </authorList>
    </citation>
    <scope>NUCLEOTIDE SEQUENCE</scope>
</reference>
<sequence>MRMPPQLPPRNFSGGSSVSDAKDYHSDSPKGSELALASISETYMQRLQHVDTSTIHRRST</sequence>
<proteinExistence type="predicted"/>
<evidence type="ECO:0000313" key="2">
    <source>
        <dbReference type="EMBL" id="JAH17315.1"/>
    </source>
</evidence>
<name>A0A0E9QLY0_ANGAN</name>
<protein>
    <submittedName>
        <fullName evidence="2">Uncharacterized protein</fullName>
    </submittedName>
</protein>
<accession>A0A0E9QLY0</accession>